<feature type="transmembrane region" description="Helical" evidence="1">
    <location>
        <begin position="2106"/>
        <end position="2125"/>
    </location>
</feature>
<sequence>MKTKKIKRVLAFFLAVVFAFSTCMTASPYTVQATEEPKLSVNVTLGDGVSTEDLIFDGLNLEFTDRNDQEIGSISIAKEDLGTTKTTEILYSKISDISNIIITDTKQLYTVSTSEADFDDETHTMALEIQSFSVNTSENSISGADSVYAEDTNSFSVQGTWGSYIDEWVIEDNTAKAEFSDGKNTNTSCVIKAANGNETAFTLIAKAKGNEIARKQIDVIRKDTNLEVTCSNELQSWGTPVKVTFKLTSNGQAVAGKQIQYQYIDGKNNQITGTCPELTNEEGVTTAEITLNSYQSTVEVTGSFAGDEVYKDCKNSDTYRPNKEEGTMEFDRENSPVEQLELTYGTDATELTIKLQHKTDNIEEPFSSININYTADSNISVTSNPEERTLTITPLKVSDEEIPVTIDAETESYTFTKTIYVKVKPYPLAVKEGSVHVFAPGKANLENAVEDVKIYDGTSTVDVKATLVDAQVKGITPTTETKDEIKLFQEIVFGGYDSKLKNVQGEEEKQNMTFAPKNLSTVSNLREDLKTNYKIEEVEMEVPLTIQKRTLKLGVRGVSRGFRDLKYVYENEEETEGKDLKDLNLVFATGFVNGQDENTLKVEGFKFPKVVDTTATDLTEENVKEKDTAEYGKHTGALVLQEEDQITNPTNNYKFDLTATGTLEITGEKDAAGYLSVDNINSTHAYEAGGKRYYGKNENGKNATVQFSKTGGYNRVYWVNGDDKTDVTDSGLEMKENNDINRSFYLTKEDESGKVLAKTQDFKLQFIYDAEPPECGITFDKDTKNVVRNIEQAVTFGFYKKDTIEANVTLSDTQSGVNEMSYLVVNTSEDKNHYWELLTTEEDYETALSKVKFESGEGLKTSGKENSWTIKNIGKLKGGEDLECNNYIVFVKAEDNVGNVKIYGSNGVVLENNTQDISVTYKETPEKNDDGKNGKYEDKDVVYYTGNVTLHMQAYESGSVYSGLTQMGYQVSNIDGKGNKTTNEFVSYPEDKQFPKNVTLEKLNNYRKIEEDLYFESDKDSSQVITVIAPASETKDNAGNTMENDAVHTLVIDSKPPTVEAQYTQKNLNENNEHCFRNEKYANSDVTYTVTVTERFLTDIKVCINGKAYSFDELKKNKESLGIKEITKDELPDITKTTDQTKYDFSIVFNKDGKYKVKTIATDAAGNTGYDAGDIDENNNIGFEFIIDTVAPTLDLTYTAKQNNTETQLALDPKYDWFAANNATAGDNGTIGITAVLIEENFSAEFADISVEVTDSTGAAVDITDYKNAVTKAVKTQERWTESNTDEGRKYTLTLPEIAVDANYKITYTCTDLAGNSLKPITHHVTLDRKNPEGEVKAEDLENNGSSAQIWNSLIETITFGYFGKNNVRVSMASQDATSGVESTQYLKSADGLTREELENRTDWTSYVSGLSYAANQHLVVYEKVTDKVGNTEYFSTDGIIVDNTSPVPVVTITPTSPGWGKGVYSAGDHPGFSIRVEDPIVNDAYAGLKKITYRIENGTTGYVESNTLADENTGLSKAAHQKVWTGQVSIDPNMFYSNDVKVSVYAEDWSANSVTSQPQTLKVDNKAPIVSFSFDKSDIHNGKYYKNDKTLTITVDERNFDESYLPRVTSTTGGGYSISGWSHNGELHTATVTFSGDSDYTVSYDCSDLAGNKSNTENLEEFTVDKTVPVIKVSYNNNSAQNGNYYKEARTATITVTEHNFDPSKITVSTTASAGGAPSIGGWANSGDTHTANVVFNHDADYTFTVSGLDLADNKAADYAQDKFTVDLKNPEVKITGVKDKSANNGMVAPRISISDTNFIASGVKITLKGVNKGEIKIDSLASISSSATGMNVIFKDFPEGMDDIYTLTAKATDKAGNETKSSITFSVNRDGSTYELGSGTKALVDKKYTNKPQDLEITEINVDDLTTIEITYSLNGKIVTLKEGEDYTITKSGEEGQWKKYLYRIKASCFEEEGNYVINIYSEDAAHNSTTNKTKAKTIAFTVDKTAPTMVVSNLTDRGRYKENVHEFTLNVKDNIFLAYVEVYLDGELFKRFEEDEIAQLNGELPVDIASSNQYQTIELVSCDKAGNISKEVYDPETNAQVPASYRVLVTQNSFVQFINNTPLLVSVIVIIVAIAGLIVVLVKRKKDKEK</sequence>
<feature type="domain" description="Ig-like" evidence="3">
    <location>
        <begin position="1743"/>
        <end position="1868"/>
    </location>
</feature>
<feature type="chain" id="PRO_5038982325" description="Ig-like domain-containing protein" evidence="2">
    <location>
        <begin position="27"/>
        <end position="2133"/>
    </location>
</feature>
<proteinExistence type="predicted"/>
<evidence type="ECO:0000256" key="2">
    <source>
        <dbReference type="SAM" id="SignalP"/>
    </source>
</evidence>
<dbReference type="Proteomes" id="UP000290106">
    <property type="component" value="Unassembled WGS sequence"/>
</dbReference>
<comment type="caution">
    <text evidence="4">The sequence shown here is derived from an EMBL/GenBank/DDBJ whole genome shotgun (WGS) entry which is preliminary data.</text>
</comment>
<keyword evidence="2" id="KW-0732">Signal</keyword>
<name>A0A4Q1REE3_9FIRM</name>
<accession>A0A4Q1REE3</accession>
<keyword evidence="5" id="KW-1185">Reference proteome</keyword>
<reference evidence="4 5" key="1">
    <citation type="submission" date="2019-01" db="EMBL/GenBank/DDBJ databases">
        <title>Blautia sp. nov. KGMB01111 isolated human feces.</title>
        <authorList>
            <person name="Park J.-E."/>
            <person name="Kim J.-S."/>
            <person name="Park S.-H."/>
        </authorList>
    </citation>
    <scope>NUCLEOTIDE SEQUENCE [LARGE SCALE GENOMIC DNA]</scope>
    <source>
        <strain evidence="4 5">KGMB01111</strain>
    </source>
</reference>
<dbReference type="InterPro" id="IPR022038">
    <property type="entry name" value="Ig-like_bact"/>
</dbReference>
<dbReference type="OrthoDB" id="1524817at2"/>
<dbReference type="InterPro" id="IPR013783">
    <property type="entry name" value="Ig-like_fold"/>
</dbReference>
<feature type="domain" description="Ig-like" evidence="3">
    <location>
        <begin position="1640"/>
        <end position="1709"/>
    </location>
</feature>
<evidence type="ECO:0000256" key="1">
    <source>
        <dbReference type="SAM" id="Phobius"/>
    </source>
</evidence>
<feature type="signal peptide" evidence="2">
    <location>
        <begin position="1"/>
        <end position="26"/>
    </location>
</feature>
<evidence type="ECO:0000259" key="3">
    <source>
        <dbReference type="Pfam" id="PF13750"/>
    </source>
</evidence>
<dbReference type="Pfam" id="PF13750">
    <property type="entry name" value="Big_3_3"/>
    <property type="match status" value="2"/>
</dbReference>
<evidence type="ECO:0000313" key="4">
    <source>
        <dbReference type="EMBL" id="RXS73832.1"/>
    </source>
</evidence>
<organism evidence="4 5">
    <name type="scientific">Blautia faecicola</name>
    <dbReference type="NCBI Taxonomy" id="2509240"/>
    <lineage>
        <taxon>Bacteria</taxon>
        <taxon>Bacillati</taxon>
        <taxon>Bacillota</taxon>
        <taxon>Clostridia</taxon>
        <taxon>Lachnospirales</taxon>
        <taxon>Lachnospiraceae</taxon>
        <taxon>Blautia</taxon>
    </lineage>
</organism>
<keyword evidence="1" id="KW-0812">Transmembrane</keyword>
<dbReference type="Gene3D" id="2.60.40.10">
    <property type="entry name" value="Immunoglobulins"/>
    <property type="match status" value="2"/>
</dbReference>
<protein>
    <recommendedName>
        <fullName evidence="3">Ig-like domain-containing protein</fullName>
    </recommendedName>
</protein>
<keyword evidence="1" id="KW-1133">Transmembrane helix</keyword>
<keyword evidence="1" id="KW-0472">Membrane</keyword>
<dbReference type="EMBL" id="SDKC01000001">
    <property type="protein sequence ID" value="RXS73832.1"/>
    <property type="molecule type" value="Genomic_DNA"/>
</dbReference>
<evidence type="ECO:0000313" key="5">
    <source>
        <dbReference type="Proteomes" id="UP000290106"/>
    </source>
</evidence>
<dbReference type="RefSeq" id="WP_129256710.1">
    <property type="nucleotide sequence ID" value="NZ_SDKC01000001.1"/>
</dbReference>
<gene>
    <name evidence="4" type="ORF">ETP43_00230</name>
</gene>